<organism evidence="2 3">
    <name type="scientific">Extremus antarcticus</name>
    <dbReference type="NCBI Taxonomy" id="702011"/>
    <lineage>
        <taxon>Eukaryota</taxon>
        <taxon>Fungi</taxon>
        <taxon>Dikarya</taxon>
        <taxon>Ascomycota</taxon>
        <taxon>Pezizomycotina</taxon>
        <taxon>Dothideomycetes</taxon>
        <taxon>Dothideomycetidae</taxon>
        <taxon>Mycosphaerellales</taxon>
        <taxon>Extremaceae</taxon>
        <taxon>Extremus</taxon>
    </lineage>
</organism>
<proteinExistence type="predicted"/>
<evidence type="ECO:0000313" key="3">
    <source>
        <dbReference type="Proteomes" id="UP001271007"/>
    </source>
</evidence>
<feature type="compositionally biased region" description="Acidic residues" evidence="1">
    <location>
        <begin position="209"/>
        <end position="221"/>
    </location>
</feature>
<evidence type="ECO:0000256" key="1">
    <source>
        <dbReference type="SAM" id="MobiDB-lite"/>
    </source>
</evidence>
<feature type="compositionally biased region" description="Polar residues" evidence="1">
    <location>
        <begin position="188"/>
        <end position="200"/>
    </location>
</feature>
<evidence type="ECO:0000313" key="2">
    <source>
        <dbReference type="EMBL" id="KAK3052194.1"/>
    </source>
</evidence>
<sequence length="236" mass="26259">MDINISFQLATADAAGDEHLCPHLNQNRVITHPLELEATDGHRYEFWYQPRTMRFKCYDEDDKTYFDAYCLPVTNTTYTCEGTVYTIRKHPGPKPVTIVNSVPTAAADPQPTEEEDDSDEEIARVLDFGDEKPVPKVSAAFSAMIRKASERLNNRTEKEVRKHAEDAAVVLKVLRREGYVKDRHPSTPARNPSNTTTSSADEGPSSAETEAEDGAEDDFAGLEDFTMGTGSRGNIN</sequence>
<dbReference type="EMBL" id="JAWDJX010000022">
    <property type="protein sequence ID" value="KAK3052194.1"/>
    <property type="molecule type" value="Genomic_DNA"/>
</dbReference>
<protein>
    <submittedName>
        <fullName evidence="2">Uncharacterized protein</fullName>
    </submittedName>
</protein>
<feature type="region of interest" description="Disordered" evidence="1">
    <location>
        <begin position="178"/>
        <end position="236"/>
    </location>
</feature>
<reference evidence="2" key="1">
    <citation type="submission" date="2023-04" db="EMBL/GenBank/DDBJ databases">
        <title>Black Yeasts Isolated from many extreme environments.</title>
        <authorList>
            <person name="Coleine C."/>
            <person name="Stajich J.E."/>
            <person name="Selbmann L."/>
        </authorList>
    </citation>
    <scope>NUCLEOTIDE SEQUENCE</scope>
    <source>
        <strain evidence="2">CCFEE 5312</strain>
    </source>
</reference>
<accession>A0AAJ0G8E4</accession>
<dbReference type="AlphaFoldDB" id="A0AAJ0G8E4"/>
<gene>
    <name evidence="2" type="ORF">LTR09_006786</name>
</gene>
<keyword evidence="3" id="KW-1185">Reference proteome</keyword>
<name>A0AAJ0G8E4_9PEZI</name>
<comment type="caution">
    <text evidence="2">The sequence shown here is derived from an EMBL/GenBank/DDBJ whole genome shotgun (WGS) entry which is preliminary data.</text>
</comment>
<dbReference type="Proteomes" id="UP001271007">
    <property type="component" value="Unassembled WGS sequence"/>
</dbReference>